<dbReference type="InterPro" id="IPR019926">
    <property type="entry name" value="Ribosomal_uL3_CS"/>
</dbReference>
<evidence type="ECO:0000313" key="4">
    <source>
        <dbReference type="EMBL" id="EET89702.1"/>
    </source>
</evidence>
<evidence type="ECO:0000256" key="3">
    <source>
        <dbReference type="ARBA" id="ARBA00023274"/>
    </source>
</evidence>
<dbReference type="Gene3D" id="4.10.960.10">
    <property type="entry name" value="Ribosomal protein L3, domain 3"/>
    <property type="match status" value="1"/>
</dbReference>
<dbReference type="GO" id="GO:0006412">
    <property type="term" value="P:translation"/>
    <property type="evidence" value="ECO:0007669"/>
    <property type="project" value="InterPro"/>
</dbReference>
<dbReference type="SUPFAM" id="SSF50447">
    <property type="entry name" value="Translation proteins"/>
    <property type="match status" value="1"/>
</dbReference>
<evidence type="ECO:0000256" key="1">
    <source>
        <dbReference type="ARBA" id="ARBA00006540"/>
    </source>
</evidence>
<organism evidence="4 5">
    <name type="scientific">Candidatus Micrarchaeum acidiphilum ARMAN-2</name>
    <dbReference type="NCBI Taxonomy" id="425595"/>
    <lineage>
        <taxon>Archaea</taxon>
        <taxon>Candidatus Micrarchaeota</taxon>
        <taxon>Candidatus Micrarchaeia</taxon>
        <taxon>Candidatus Micrarchaeales</taxon>
        <taxon>Candidatus Micrarchaeaceae</taxon>
        <taxon>Candidatus Micrarchaeum</taxon>
    </lineage>
</organism>
<dbReference type="InterPro" id="IPR000597">
    <property type="entry name" value="Ribosomal_uL3"/>
</dbReference>
<keyword evidence="5" id="KW-1185">Reference proteome</keyword>
<dbReference type="Gene3D" id="3.30.1430.10">
    <property type="match status" value="1"/>
</dbReference>
<dbReference type="PANTHER" id="PTHR11363">
    <property type="entry name" value="60S RIBOSOMAL PROTEIN L3-RELATED"/>
    <property type="match status" value="1"/>
</dbReference>
<keyword evidence="3" id="KW-0687">Ribonucleoprotein</keyword>
<protein>
    <submittedName>
        <fullName evidence="4">Ribosomal protein L3</fullName>
    </submittedName>
</protein>
<dbReference type="InterPro" id="IPR045077">
    <property type="entry name" value="L3_arc_euk"/>
</dbReference>
<dbReference type="PROSITE" id="PS00474">
    <property type="entry name" value="RIBOSOMAL_L3"/>
    <property type="match status" value="1"/>
</dbReference>
<dbReference type="PANTHER" id="PTHR11363:SF5">
    <property type="entry name" value="LARGE RIBOSOMAL SUBUNIT PROTEIN UL3"/>
    <property type="match status" value="1"/>
</dbReference>
<gene>
    <name evidence="4" type="ORF">UNLARM2_0820</name>
</gene>
<accession>C7DIC8</accession>
<keyword evidence="2 4" id="KW-0689">Ribosomal protein</keyword>
<dbReference type="InterPro" id="IPR044892">
    <property type="entry name" value="Ribosomal_L3_dom_3_arc_sf"/>
</dbReference>
<name>C7DIC8_MICA2</name>
<evidence type="ECO:0000256" key="2">
    <source>
        <dbReference type="ARBA" id="ARBA00022980"/>
    </source>
</evidence>
<dbReference type="GO" id="GO:0003735">
    <property type="term" value="F:structural constituent of ribosome"/>
    <property type="evidence" value="ECO:0007669"/>
    <property type="project" value="InterPro"/>
</dbReference>
<dbReference type="InterPro" id="IPR009000">
    <property type="entry name" value="Transl_B-barrel_sf"/>
</dbReference>
<dbReference type="AlphaFoldDB" id="C7DIC8"/>
<dbReference type="GO" id="GO:0022625">
    <property type="term" value="C:cytosolic large ribosomal subunit"/>
    <property type="evidence" value="ECO:0007669"/>
    <property type="project" value="TreeGrafter"/>
</dbReference>
<comment type="similarity">
    <text evidence="1">Belongs to the universal ribosomal protein uL3 family.</text>
</comment>
<dbReference type="Pfam" id="PF00297">
    <property type="entry name" value="Ribosomal_L3"/>
    <property type="match status" value="1"/>
</dbReference>
<dbReference type="EMBL" id="GG697241">
    <property type="protein sequence ID" value="EET89702.1"/>
    <property type="molecule type" value="Genomic_DNA"/>
</dbReference>
<reference evidence="4 5" key="1">
    <citation type="journal article" date="2009" name="Genome Biol.">
        <title>Community-wide analysis of microbial genome sequence signatures.</title>
        <authorList>
            <person name="Dick G.J."/>
            <person name="Andersson A.F."/>
            <person name="Baker B.J."/>
            <person name="Simmons S.L."/>
            <person name="Thomas B.C."/>
            <person name="Yelton A.P."/>
            <person name="Banfield J.F."/>
        </authorList>
    </citation>
    <scope>NUCLEOTIDE SEQUENCE [LARGE SCALE GENOMIC DNA]</scope>
    <source>
        <strain evidence="4">ARMAN-2</strain>
    </source>
</reference>
<proteinExistence type="inferred from homology"/>
<dbReference type="Gene3D" id="2.40.30.10">
    <property type="entry name" value="Translation factors"/>
    <property type="match status" value="1"/>
</dbReference>
<reference evidence="4 5" key="2">
    <citation type="journal article" date="2010" name="Proc. Natl. Acad. Sci. U.S.A.">
        <title>Enigmatic, ultrasmall, uncultivated Archaea.</title>
        <authorList>
            <person name="Baker B.J."/>
            <person name="Comolli L.R."/>
            <person name="Dick G.J."/>
            <person name="Hauser L.J."/>
            <person name="Hyatt D."/>
            <person name="Dill B.D."/>
            <person name="Land M.L."/>
            <person name="Verberkmoes N.C."/>
            <person name="Hettich R.L."/>
            <person name="Banfield J.F."/>
        </authorList>
    </citation>
    <scope>NUCLEOTIDE SEQUENCE [LARGE SCALE GENOMIC DNA]</scope>
    <source>
        <strain evidence="4">ARMAN-2</strain>
    </source>
</reference>
<evidence type="ECO:0000313" key="5">
    <source>
        <dbReference type="Proteomes" id="UP000332487"/>
    </source>
</evidence>
<dbReference type="GO" id="GO:0003723">
    <property type="term" value="F:RNA binding"/>
    <property type="evidence" value="ECO:0007669"/>
    <property type="project" value="TreeGrafter"/>
</dbReference>
<sequence length="322" mass="35718">MAGSLQYWHRRRAQRRLPRVRNVPNPEKDPVSLSNIVAFKAGMTSLSYIDDSESPSKGMEVLRGCTILEVPKTEAYGIRLYSVDPTTKYLKCTAEIYNKAIANKIGIKEIKTDESKISKFKERLSDFKRIGVLLVAHADTISAEQNHPTKYESTVTGGNAEQRFDFAAQLVGKEVKPADVFKGGEFIDVVSVTKGKGWAGVIKRHGVRRLDHKATQKIRHIGALGAFTPGKIMYTVPRPGQLGFNYRTEHNKRILVLGAASDTEKVNIKSGIKNYGLVKSDYILIEGSVPGPAKRIVRLKKSVNNRNAAGIKEPKVNYIKAV</sequence>
<dbReference type="Proteomes" id="UP000332487">
    <property type="component" value="Unassembled WGS sequence"/>
</dbReference>